<sequence length="151" mass="17128">MRANYFELAGKAMKILMSQEQYLIEQFTQSETVPKATWELVKLRISQINQCAFCIDMHTSEALGDGESPERIIGLSAWKDMPFYSEKERVALAWAEQLTYGNLVNDEQYQNVVKVLGEQAVVDLTIAINAINSWNRIAKTFKPEVGSYKAA</sequence>
<evidence type="ECO:0000313" key="3">
    <source>
        <dbReference type="Proteomes" id="UP000004263"/>
    </source>
</evidence>
<evidence type="ECO:0000313" key="2">
    <source>
        <dbReference type="EMBL" id="EAT12325.1"/>
    </source>
</evidence>
<protein>
    <submittedName>
        <fullName evidence="2">Alkylhydroperoxidase AhpD family core domain protein</fullName>
    </submittedName>
</protein>
<dbReference type="PANTHER" id="PTHR34846">
    <property type="entry name" value="4-CARBOXYMUCONOLACTONE DECARBOXYLASE FAMILY PROTEIN (AFU_ORTHOLOGUE AFUA_6G11590)"/>
    <property type="match status" value="1"/>
</dbReference>
<reference evidence="2 3" key="1">
    <citation type="submission" date="2006-03" db="EMBL/GenBank/DDBJ databases">
        <authorList>
            <person name="Pinhassi J."/>
            <person name="Pedros-Alio C."/>
            <person name="Ferriera S."/>
            <person name="Johnson J."/>
            <person name="Kravitz S."/>
            <person name="Halpern A."/>
            <person name="Remington K."/>
            <person name="Beeson K."/>
            <person name="Tran B."/>
            <person name="Rogers Y.-H."/>
            <person name="Friedman R."/>
            <person name="Venter J.C."/>
        </authorList>
    </citation>
    <scope>NUCLEOTIDE SEQUENCE [LARGE SCALE GENOMIC DNA]</scope>
    <source>
        <strain evidence="2 3">RED65</strain>
    </source>
</reference>
<dbReference type="InterPro" id="IPR004675">
    <property type="entry name" value="AhpD_core"/>
</dbReference>
<evidence type="ECO:0000259" key="1">
    <source>
        <dbReference type="Pfam" id="PF02627"/>
    </source>
</evidence>
<gene>
    <name evidence="2" type="ORF">RED65_15838</name>
</gene>
<dbReference type="STRING" id="207949.RED65_15838"/>
<dbReference type="OrthoDB" id="9801997at2"/>
<accession>Q1N239</accession>
<keyword evidence="2" id="KW-0560">Oxidoreductase</keyword>
<dbReference type="SUPFAM" id="SSF69118">
    <property type="entry name" value="AhpD-like"/>
    <property type="match status" value="1"/>
</dbReference>
<dbReference type="InterPro" id="IPR029032">
    <property type="entry name" value="AhpD-like"/>
</dbReference>
<feature type="domain" description="Carboxymuconolactone decarboxylase-like" evidence="1">
    <location>
        <begin position="31"/>
        <end position="97"/>
    </location>
</feature>
<keyword evidence="3" id="KW-1185">Reference proteome</keyword>
<name>Q1N239_9GAMM</name>
<dbReference type="NCBIfam" id="TIGR00778">
    <property type="entry name" value="ahpD_dom"/>
    <property type="match status" value="1"/>
</dbReference>
<comment type="caution">
    <text evidence="2">The sequence shown here is derived from an EMBL/GenBank/DDBJ whole genome shotgun (WGS) entry which is preliminary data.</text>
</comment>
<dbReference type="RefSeq" id="WP_007018376.1">
    <property type="nucleotide sequence ID" value="NZ_CH724116.1"/>
</dbReference>
<dbReference type="InterPro" id="IPR003779">
    <property type="entry name" value="CMD-like"/>
</dbReference>
<dbReference type="GO" id="GO:0051920">
    <property type="term" value="F:peroxiredoxin activity"/>
    <property type="evidence" value="ECO:0007669"/>
    <property type="project" value="InterPro"/>
</dbReference>
<dbReference type="HOGENOM" id="CLU_082760_6_2_6"/>
<dbReference type="PANTHER" id="PTHR34846:SF10">
    <property type="entry name" value="CYTOPLASMIC PROTEIN"/>
    <property type="match status" value="1"/>
</dbReference>
<dbReference type="EMBL" id="AAQH01000008">
    <property type="protein sequence ID" value="EAT12325.1"/>
    <property type="molecule type" value="Genomic_DNA"/>
</dbReference>
<proteinExistence type="predicted"/>
<dbReference type="AlphaFoldDB" id="Q1N239"/>
<dbReference type="Proteomes" id="UP000004263">
    <property type="component" value="Unassembled WGS sequence"/>
</dbReference>
<keyword evidence="2" id="KW-0575">Peroxidase</keyword>
<dbReference type="Gene3D" id="1.20.1290.10">
    <property type="entry name" value="AhpD-like"/>
    <property type="match status" value="1"/>
</dbReference>
<dbReference type="Pfam" id="PF02627">
    <property type="entry name" value="CMD"/>
    <property type="match status" value="1"/>
</dbReference>
<organism evidence="2 3">
    <name type="scientific">Bermanella marisrubri</name>
    <dbReference type="NCBI Taxonomy" id="207949"/>
    <lineage>
        <taxon>Bacteria</taxon>
        <taxon>Pseudomonadati</taxon>
        <taxon>Pseudomonadota</taxon>
        <taxon>Gammaproteobacteria</taxon>
        <taxon>Oceanospirillales</taxon>
        <taxon>Oceanospirillaceae</taxon>
        <taxon>Bermanella</taxon>
    </lineage>
</organism>